<dbReference type="GO" id="GO:0016301">
    <property type="term" value="F:kinase activity"/>
    <property type="evidence" value="ECO:0007669"/>
    <property type="project" value="UniProtKB-KW"/>
</dbReference>
<comment type="caution">
    <text evidence="13">The sequence shown here is derived from an EMBL/GenBank/DDBJ whole genome shotgun (WGS) entry which is preliminary data.</text>
</comment>
<comment type="subcellular location">
    <subcellularLocation>
        <location evidence="2">Cell membrane</location>
    </subcellularLocation>
</comment>
<dbReference type="PANTHER" id="PTHR45436">
    <property type="entry name" value="SENSOR HISTIDINE KINASE YKOH"/>
    <property type="match status" value="1"/>
</dbReference>
<dbReference type="Gene3D" id="1.10.287.130">
    <property type="match status" value="1"/>
</dbReference>
<dbReference type="InterPro" id="IPR036097">
    <property type="entry name" value="HisK_dim/P_sf"/>
</dbReference>
<evidence type="ECO:0000256" key="10">
    <source>
        <dbReference type="ARBA" id="ARBA00023136"/>
    </source>
</evidence>
<dbReference type="RefSeq" id="WP_344432116.1">
    <property type="nucleotide sequence ID" value="NZ_BAAANN010000079.1"/>
</dbReference>
<feature type="domain" description="Histidine kinase" evidence="11">
    <location>
        <begin position="252"/>
        <end position="459"/>
    </location>
</feature>
<dbReference type="CDD" id="cd00075">
    <property type="entry name" value="HATPase"/>
    <property type="match status" value="1"/>
</dbReference>
<dbReference type="Pfam" id="PF00672">
    <property type="entry name" value="HAMP"/>
    <property type="match status" value="1"/>
</dbReference>
<keyword evidence="4" id="KW-0597">Phosphoprotein</keyword>
<proteinExistence type="predicted"/>
<keyword evidence="14" id="KW-1185">Reference proteome</keyword>
<gene>
    <name evidence="13" type="ORF">GCM10009754_87080</name>
</gene>
<evidence type="ECO:0000256" key="4">
    <source>
        <dbReference type="ARBA" id="ARBA00022553"/>
    </source>
</evidence>
<dbReference type="EC" id="2.7.13.3" evidence="3"/>
<dbReference type="PANTHER" id="PTHR45436:SF5">
    <property type="entry name" value="SENSOR HISTIDINE KINASE TRCS"/>
    <property type="match status" value="1"/>
</dbReference>
<dbReference type="SMART" id="SM00304">
    <property type="entry name" value="HAMP"/>
    <property type="match status" value="1"/>
</dbReference>
<dbReference type="Pfam" id="PF02518">
    <property type="entry name" value="HATPase_c"/>
    <property type="match status" value="1"/>
</dbReference>
<dbReference type="SMART" id="SM00387">
    <property type="entry name" value="HATPase_c"/>
    <property type="match status" value="1"/>
</dbReference>
<evidence type="ECO:0000256" key="6">
    <source>
        <dbReference type="ARBA" id="ARBA00022692"/>
    </source>
</evidence>
<keyword evidence="6" id="KW-0812">Transmembrane</keyword>
<dbReference type="PROSITE" id="PS50885">
    <property type="entry name" value="HAMP"/>
    <property type="match status" value="1"/>
</dbReference>
<evidence type="ECO:0000256" key="9">
    <source>
        <dbReference type="ARBA" id="ARBA00023012"/>
    </source>
</evidence>
<dbReference type="InterPro" id="IPR004358">
    <property type="entry name" value="Sig_transdc_His_kin-like_C"/>
</dbReference>
<keyword evidence="8" id="KW-1133">Transmembrane helix</keyword>
<comment type="catalytic activity">
    <reaction evidence="1">
        <text>ATP + protein L-histidine = ADP + protein N-phospho-L-histidine.</text>
        <dbReference type="EC" id="2.7.13.3"/>
    </reaction>
</comment>
<keyword evidence="9" id="KW-0902">Two-component regulatory system</keyword>
<accession>A0ABP5EAN3</accession>
<sequence length="472" mass="50382">MSARARILGWVLLVVLLALAGALVATHAVLRGQLDHRLDGEIYHETGKFRAYLTSADAATPGVPATVDTLLARYLERNLPEKYETFFSIVDGAAAKRSAADAAARLDGDRALVAELAKATVPAYGTVETAVGSARYGVVPVSVQGDSRRGALVIVEFVDHAAGEISDVLGVMAAMSGAALLVAGLVGWLAAGRILAPVREVRLAADQISESDLTRRIDVRGSDDVAALGRTFNTMLDRLERAFADQREFIDDAGHELRTPITIVRGHLELMGDDPADRRATTALVLDELGRMQRIVDDLLVLAKSGRPDFLAPERVDLADLTVETFTKARPLADRHWRLDGVAEVVVRADGQRLAQALLQLVSNAVRHTRPEQQIALGSSAAGGTARIWVRDTGEGVPPDSRASIFERFKRGSNAQDEDGSGLGLPIVVAIAEAHGGRVVLDSTPGEGALFTIELPVSDRSVPDHAPQEAPR</sequence>
<dbReference type="CDD" id="cd00082">
    <property type="entry name" value="HisKA"/>
    <property type="match status" value="1"/>
</dbReference>
<keyword evidence="5" id="KW-0808">Transferase</keyword>
<evidence type="ECO:0000256" key="2">
    <source>
        <dbReference type="ARBA" id="ARBA00004236"/>
    </source>
</evidence>
<dbReference type="InterPro" id="IPR003594">
    <property type="entry name" value="HATPase_dom"/>
</dbReference>
<feature type="domain" description="HAMP" evidence="12">
    <location>
        <begin position="192"/>
        <end position="244"/>
    </location>
</feature>
<dbReference type="Gene3D" id="3.30.565.10">
    <property type="entry name" value="Histidine kinase-like ATPase, C-terminal domain"/>
    <property type="match status" value="1"/>
</dbReference>
<dbReference type="CDD" id="cd06225">
    <property type="entry name" value="HAMP"/>
    <property type="match status" value="1"/>
</dbReference>
<keyword evidence="7 13" id="KW-0418">Kinase</keyword>
<protein>
    <recommendedName>
        <fullName evidence="3">histidine kinase</fullName>
        <ecNumber evidence="3">2.7.13.3</ecNumber>
    </recommendedName>
</protein>
<dbReference type="InterPro" id="IPR005467">
    <property type="entry name" value="His_kinase_dom"/>
</dbReference>
<dbReference type="SUPFAM" id="SSF55874">
    <property type="entry name" value="ATPase domain of HSP90 chaperone/DNA topoisomerase II/histidine kinase"/>
    <property type="match status" value="1"/>
</dbReference>
<evidence type="ECO:0000256" key="8">
    <source>
        <dbReference type="ARBA" id="ARBA00022989"/>
    </source>
</evidence>
<evidence type="ECO:0000259" key="12">
    <source>
        <dbReference type="PROSITE" id="PS50885"/>
    </source>
</evidence>
<evidence type="ECO:0000256" key="5">
    <source>
        <dbReference type="ARBA" id="ARBA00022679"/>
    </source>
</evidence>
<dbReference type="PROSITE" id="PS50109">
    <property type="entry name" value="HIS_KIN"/>
    <property type="match status" value="1"/>
</dbReference>
<evidence type="ECO:0000313" key="14">
    <source>
        <dbReference type="Proteomes" id="UP001501116"/>
    </source>
</evidence>
<dbReference type="InterPro" id="IPR003661">
    <property type="entry name" value="HisK_dim/P_dom"/>
</dbReference>
<dbReference type="Proteomes" id="UP001501116">
    <property type="component" value="Unassembled WGS sequence"/>
</dbReference>
<dbReference type="SUPFAM" id="SSF47384">
    <property type="entry name" value="Homodimeric domain of signal transducing histidine kinase"/>
    <property type="match status" value="1"/>
</dbReference>
<evidence type="ECO:0000256" key="7">
    <source>
        <dbReference type="ARBA" id="ARBA00022777"/>
    </source>
</evidence>
<reference evidence="14" key="1">
    <citation type="journal article" date="2019" name="Int. J. Syst. Evol. Microbiol.">
        <title>The Global Catalogue of Microorganisms (GCM) 10K type strain sequencing project: providing services to taxonomists for standard genome sequencing and annotation.</title>
        <authorList>
            <consortium name="The Broad Institute Genomics Platform"/>
            <consortium name="The Broad Institute Genome Sequencing Center for Infectious Disease"/>
            <person name="Wu L."/>
            <person name="Ma J."/>
        </authorList>
    </citation>
    <scope>NUCLEOTIDE SEQUENCE [LARGE SCALE GENOMIC DNA]</scope>
    <source>
        <strain evidence="14">JCM 14545</strain>
    </source>
</reference>
<keyword evidence="10" id="KW-0472">Membrane</keyword>
<dbReference type="Pfam" id="PF00512">
    <property type="entry name" value="HisKA"/>
    <property type="match status" value="1"/>
</dbReference>
<evidence type="ECO:0000256" key="1">
    <source>
        <dbReference type="ARBA" id="ARBA00000085"/>
    </source>
</evidence>
<evidence type="ECO:0000313" key="13">
    <source>
        <dbReference type="EMBL" id="GAA1994310.1"/>
    </source>
</evidence>
<evidence type="ECO:0000256" key="3">
    <source>
        <dbReference type="ARBA" id="ARBA00012438"/>
    </source>
</evidence>
<name>A0ABP5EAN3_9PSEU</name>
<dbReference type="SUPFAM" id="SSF158472">
    <property type="entry name" value="HAMP domain-like"/>
    <property type="match status" value="1"/>
</dbReference>
<dbReference type="SMART" id="SM00388">
    <property type="entry name" value="HisKA"/>
    <property type="match status" value="1"/>
</dbReference>
<dbReference type="Gene3D" id="6.10.340.10">
    <property type="match status" value="1"/>
</dbReference>
<dbReference type="InterPro" id="IPR003660">
    <property type="entry name" value="HAMP_dom"/>
</dbReference>
<dbReference type="PRINTS" id="PR00344">
    <property type="entry name" value="BCTRLSENSOR"/>
</dbReference>
<dbReference type="InterPro" id="IPR050428">
    <property type="entry name" value="TCS_sensor_his_kinase"/>
</dbReference>
<dbReference type="InterPro" id="IPR036890">
    <property type="entry name" value="HATPase_C_sf"/>
</dbReference>
<dbReference type="EMBL" id="BAAANN010000079">
    <property type="protein sequence ID" value="GAA1994310.1"/>
    <property type="molecule type" value="Genomic_DNA"/>
</dbReference>
<evidence type="ECO:0000259" key="11">
    <source>
        <dbReference type="PROSITE" id="PS50109"/>
    </source>
</evidence>
<organism evidence="13 14">
    <name type="scientific">Amycolatopsis minnesotensis</name>
    <dbReference type="NCBI Taxonomy" id="337894"/>
    <lineage>
        <taxon>Bacteria</taxon>
        <taxon>Bacillati</taxon>
        <taxon>Actinomycetota</taxon>
        <taxon>Actinomycetes</taxon>
        <taxon>Pseudonocardiales</taxon>
        <taxon>Pseudonocardiaceae</taxon>
        <taxon>Amycolatopsis</taxon>
    </lineage>
</organism>